<dbReference type="EMBL" id="CABR01000122">
    <property type="protein sequence ID" value="CBI11092.1"/>
    <property type="molecule type" value="Genomic_DNA"/>
</dbReference>
<name>E6QV19_9ZZZZ</name>
<keyword evidence="1" id="KW-0472">Membrane</keyword>
<keyword evidence="1" id="KW-0812">Transmembrane</keyword>
<feature type="transmembrane region" description="Helical" evidence="1">
    <location>
        <begin position="6"/>
        <end position="27"/>
    </location>
</feature>
<comment type="caution">
    <text evidence="2">The sequence shown here is derived from an EMBL/GenBank/DDBJ whole genome shotgun (WGS) entry which is preliminary data.</text>
</comment>
<accession>E6QV19</accession>
<evidence type="ECO:0000313" key="2">
    <source>
        <dbReference type="EMBL" id="CBI11092.1"/>
    </source>
</evidence>
<organism evidence="2">
    <name type="scientific">mine drainage metagenome</name>
    <dbReference type="NCBI Taxonomy" id="410659"/>
    <lineage>
        <taxon>unclassified sequences</taxon>
        <taxon>metagenomes</taxon>
        <taxon>ecological metagenomes</taxon>
    </lineage>
</organism>
<gene>
    <name evidence="2" type="ORF">CARN7_1903</name>
</gene>
<reference evidence="2" key="1">
    <citation type="submission" date="2009-10" db="EMBL/GenBank/DDBJ databases">
        <title>Diversity of trophic interactions inside an arsenic-rich microbial ecosystem.</title>
        <authorList>
            <person name="Bertin P.N."/>
            <person name="Heinrich-Salmeron A."/>
            <person name="Pelletier E."/>
            <person name="Goulhen-Chollet F."/>
            <person name="Arsene-Ploetze F."/>
            <person name="Gallien S."/>
            <person name="Calteau A."/>
            <person name="Vallenet D."/>
            <person name="Casiot C."/>
            <person name="Chane-Woon-Ming B."/>
            <person name="Giloteaux L."/>
            <person name="Barakat M."/>
            <person name="Bonnefoy V."/>
            <person name="Bruneel O."/>
            <person name="Chandler M."/>
            <person name="Cleiss J."/>
            <person name="Duran R."/>
            <person name="Elbaz-Poulichet F."/>
            <person name="Fonknechten N."/>
            <person name="Lauga B."/>
            <person name="Mornico D."/>
            <person name="Ortet P."/>
            <person name="Schaeffer C."/>
            <person name="Siguier P."/>
            <person name="Alexander Thil Smith A."/>
            <person name="Van Dorsselaer A."/>
            <person name="Weissenbach J."/>
            <person name="Medigue C."/>
            <person name="Le Paslier D."/>
        </authorList>
    </citation>
    <scope>NUCLEOTIDE SEQUENCE</scope>
</reference>
<proteinExistence type="predicted"/>
<protein>
    <submittedName>
        <fullName evidence="2">Uncharacterized protein</fullName>
    </submittedName>
</protein>
<keyword evidence="1" id="KW-1133">Transmembrane helix</keyword>
<dbReference type="AlphaFoldDB" id="E6QV19"/>
<sequence>MGNMVFPPSGLCVISSSLVSFVVLWIFNIDRYNSGILQILYRVYAAAQTAECTSPVSADPAGSNFFVEYDIHAGLLRQPSGLSRDSSHKFQNCLCRTR</sequence>
<evidence type="ECO:0000256" key="1">
    <source>
        <dbReference type="SAM" id="Phobius"/>
    </source>
</evidence>